<dbReference type="Pfam" id="PF00001">
    <property type="entry name" value="7tm_1"/>
    <property type="match status" value="1"/>
</dbReference>
<dbReference type="FunFam" id="3.80.10.10:FF:001164">
    <property type="entry name" value="GH01279p"/>
    <property type="match status" value="1"/>
</dbReference>
<feature type="compositionally biased region" description="Low complexity" evidence="12">
    <location>
        <begin position="1104"/>
        <end position="1122"/>
    </location>
</feature>
<dbReference type="Proteomes" id="UP001591681">
    <property type="component" value="Unassembled WGS sequence"/>
</dbReference>
<dbReference type="InterPro" id="IPR017452">
    <property type="entry name" value="GPCR_Rhodpsn_7TM"/>
</dbReference>
<comment type="similarity">
    <text evidence="11">Belongs to the G-protein coupled receptor 1 family.</text>
</comment>
<evidence type="ECO:0000256" key="7">
    <source>
        <dbReference type="ARBA" id="ARBA00023040"/>
    </source>
</evidence>
<evidence type="ECO:0000256" key="13">
    <source>
        <dbReference type="SAM" id="Phobius"/>
    </source>
</evidence>
<reference evidence="15 16" key="1">
    <citation type="submission" date="2024-09" db="EMBL/GenBank/DDBJ databases">
        <title>A chromosome-level genome assembly of Gray's grenadier anchovy, Coilia grayii.</title>
        <authorList>
            <person name="Fu Z."/>
        </authorList>
    </citation>
    <scope>NUCLEOTIDE SEQUENCE [LARGE SCALE GENOMIC DNA]</scope>
    <source>
        <strain evidence="15">G4</strain>
        <tissue evidence="15">Muscle</tissue>
    </source>
</reference>
<keyword evidence="10 11" id="KW-0807">Transducer</keyword>
<feature type="transmembrane region" description="Helical" evidence="13">
    <location>
        <begin position="923"/>
        <end position="951"/>
    </location>
</feature>
<dbReference type="Pfam" id="PF13855">
    <property type="entry name" value="LRR_8"/>
    <property type="match status" value="3"/>
</dbReference>
<feature type="region of interest" description="Disordered" evidence="12">
    <location>
        <begin position="1104"/>
        <end position="1124"/>
    </location>
</feature>
<accession>A0ABD1JHY7</accession>
<evidence type="ECO:0000256" key="6">
    <source>
        <dbReference type="ARBA" id="ARBA00022989"/>
    </source>
</evidence>
<dbReference type="InterPro" id="IPR003591">
    <property type="entry name" value="Leu-rich_rpt_typical-subtyp"/>
</dbReference>
<gene>
    <name evidence="15" type="ORF">ACEWY4_018943</name>
</gene>
<evidence type="ECO:0000313" key="15">
    <source>
        <dbReference type="EMBL" id="KAL2085623.1"/>
    </source>
</evidence>
<dbReference type="SUPFAM" id="SSF52058">
    <property type="entry name" value="L domain-like"/>
    <property type="match status" value="1"/>
</dbReference>
<dbReference type="Gene3D" id="1.20.1070.10">
    <property type="entry name" value="Rhodopsin 7-helix transmembrane proteins"/>
    <property type="match status" value="1"/>
</dbReference>
<keyword evidence="4 11" id="KW-0812">Transmembrane</keyword>
<feature type="transmembrane region" description="Helical" evidence="13">
    <location>
        <begin position="883"/>
        <end position="903"/>
    </location>
</feature>
<dbReference type="PANTHER" id="PTHR24248:SF14">
    <property type="entry name" value="ALPHA-1D ADRENERGIC RECEPTOR"/>
    <property type="match status" value="1"/>
</dbReference>
<organism evidence="15 16">
    <name type="scientific">Coilia grayii</name>
    <name type="common">Gray's grenadier anchovy</name>
    <dbReference type="NCBI Taxonomy" id="363190"/>
    <lineage>
        <taxon>Eukaryota</taxon>
        <taxon>Metazoa</taxon>
        <taxon>Chordata</taxon>
        <taxon>Craniata</taxon>
        <taxon>Vertebrata</taxon>
        <taxon>Euteleostomi</taxon>
        <taxon>Actinopterygii</taxon>
        <taxon>Neopterygii</taxon>
        <taxon>Teleostei</taxon>
        <taxon>Clupei</taxon>
        <taxon>Clupeiformes</taxon>
        <taxon>Clupeoidei</taxon>
        <taxon>Engraulidae</taxon>
        <taxon>Coilinae</taxon>
        <taxon>Coilia</taxon>
    </lineage>
</organism>
<dbReference type="SUPFAM" id="SSF81321">
    <property type="entry name" value="Family A G protein-coupled receptor-like"/>
    <property type="match status" value="1"/>
</dbReference>
<dbReference type="PROSITE" id="PS51450">
    <property type="entry name" value="LRR"/>
    <property type="match status" value="3"/>
</dbReference>
<protein>
    <recommendedName>
        <fullName evidence="14">G-protein coupled receptors family 1 profile domain-containing protein</fullName>
    </recommendedName>
</protein>
<keyword evidence="6 13" id="KW-1133">Transmembrane helix</keyword>
<feature type="transmembrane region" description="Helical" evidence="13">
    <location>
        <begin position="804"/>
        <end position="822"/>
    </location>
</feature>
<sequence length="1196" mass="134468">MLLYWFTAHVEFDSEDFLTPKDYDPTKGDYGSKTYINRERLLPRIAHNVKDESYYIIGNLKNGAAEFPKYVNQDYYNAYCSLEGDQWINKRDDANRNRDRIIFRLKLLSSGRLRITEVYITQTAVSGLRLNPNLTYEVTPQLLKEIKDIMQHHVAILCPSLKHNEEKAHNMFEDQNLAWFLTLVDYDISRRELCLSNVHCADYAGVGEDCLNHLHCSPGSTEDEVCDWTPVSLRVGTTADGKAAVSWGIPDTKVEEEGLTVALFKNDDSSSALVEKAVDGLTSGSFPTDISLNAGLQVRLVLKGEKQEETLWRGAELDDANRKRPVKIMSTDASMQLFTRDGLAYIRLYVKKSFTNWQNSFPSDWGALSRLSTLQWLLLGQNQIQSLDEQAFLGLRRLKELELSANQLRLLPNRTFRPLRNLRLLDLSSNQLSALSSSQFCGLRKLVVLRLRGNLLASVPVRVFQDLRKLQRLDLGENDLQTLARNAFVGLISLTELRLDQNRLNRINMGLFARLTSLHTLDLRQNRATWLGRTLHWYWPTLEHLDLSHNQLEWVEPAAFCGVPNLKSLLLESNRLQVLERRILESWVSLENLTLSGNPWDCGPSVCALAAWLGHFRGRQNNGPLCALPHKVEGENILDAVHAFQTCQSHVFDFNNGKNISAEVNTYIEMDTAVVTDTVVTATETEWYIVTETTENTLNEEHRNEEDEEEQFSAAEPFTVTLDIHPHKREEGVTIISRTTGLPHLLSNSSDELHDSCPHLALTAYSMTMASLLAMFISLATFGNTLVILSVLSNRRLQTATNLFICNLAVADLLLSVCVLPFSATLEVLGCWPFGRLFCDVWAALDVLCCSASILSLCAIAVDRYVGVRHSLHYRSLVTRRRATLVLACVWAVCVALSSPPLLGWKEPRTPDTSVCTVTQDPSYALFSSLLSFYLPLGVVLSVYAQVYVVARRTTRCLERGVKRERQPKGGGGGGGDGAAEVVLRIHRRGAVLGEEIAGGTRKLHARMLQRFAREKKAAKTLAMVVGVFVLCWLPFFIVLPLGKYMNVGQKGALFPMLKPTETVFKVVFWLGYSNSCINPFIYPCSNREFRRAFMKLLRVPPISRRSDSSSSSPPLRHSCNSRTQTHKRHTFELLCLRRLEVSSSTTAVGDCSERQHYGCRQTNKRTSYADCTHNATGGGDPDSVSKDNSSESSTN</sequence>
<evidence type="ECO:0000256" key="9">
    <source>
        <dbReference type="ARBA" id="ARBA00023170"/>
    </source>
</evidence>
<dbReference type="InterPro" id="IPR032675">
    <property type="entry name" value="LRR_dom_sf"/>
</dbReference>
<dbReference type="AlphaFoldDB" id="A0ABD1JHY7"/>
<dbReference type="InterPro" id="IPR001611">
    <property type="entry name" value="Leu-rich_rpt"/>
</dbReference>
<feature type="region of interest" description="Disordered" evidence="12">
    <location>
        <begin position="1171"/>
        <end position="1196"/>
    </location>
</feature>
<evidence type="ECO:0000256" key="4">
    <source>
        <dbReference type="ARBA" id="ARBA00022692"/>
    </source>
</evidence>
<evidence type="ECO:0000256" key="10">
    <source>
        <dbReference type="ARBA" id="ARBA00023224"/>
    </source>
</evidence>
<evidence type="ECO:0000256" key="2">
    <source>
        <dbReference type="ARBA" id="ARBA00022475"/>
    </source>
</evidence>
<evidence type="ECO:0000256" key="3">
    <source>
        <dbReference type="ARBA" id="ARBA00022614"/>
    </source>
</evidence>
<keyword evidence="16" id="KW-1185">Reference proteome</keyword>
<evidence type="ECO:0000313" key="16">
    <source>
        <dbReference type="Proteomes" id="UP001591681"/>
    </source>
</evidence>
<evidence type="ECO:0000256" key="1">
    <source>
        <dbReference type="ARBA" id="ARBA00004651"/>
    </source>
</evidence>
<keyword evidence="8 13" id="KW-0472">Membrane</keyword>
<name>A0ABD1JHY7_9TELE</name>
<dbReference type="PANTHER" id="PTHR24248">
    <property type="entry name" value="ADRENERGIC RECEPTOR-RELATED G-PROTEIN COUPLED RECEPTOR"/>
    <property type="match status" value="1"/>
</dbReference>
<feature type="transmembrane region" description="Helical" evidence="13">
    <location>
        <begin position="1021"/>
        <end position="1043"/>
    </location>
</feature>
<comment type="caution">
    <text evidence="15">The sequence shown here is derived from an EMBL/GenBank/DDBJ whole genome shotgun (WGS) entry which is preliminary data.</text>
</comment>
<keyword evidence="5" id="KW-0677">Repeat</keyword>
<keyword evidence="3" id="KW-0433">Leucine-rich repeat</keyword>
<dbReference type="Gene3D" id="3.80.10.10">
    <property type="entry name" value="Ribonuclease Inhibitor"/>
    <property type="match status" value="1"/>
</dbReference>
<dbReference type="PROSITE" id="PS50262">
    <property type="entry name" value="G_PROTEIN_RECEP_F1_2"/>
    <property type="match status" value="1"/>
</dbReference>
<evidence type="ECO:0000256" key="12">
    <source>
        <dbReference type="SAM" id="MobiDB-lite"/>
    </source>
</evidence>
<dbReference type="GO" id="GO:0071875">
    <property type="term" value="P:adrenergic receptor signaling pathway"/>
    <property type="evidence" value="ECO:0007669"/>
    <property type="project" value="UniProtKB-ARBA"/>
</dbReference>
<feature type="transmembrane region" description="Helical" evidence="13">
    <location>
        <begin position="842"/>
        <end position="862"/>
    </location>
</feature>
<evidence type="ECO:0000259" key="14">
    <source>
        <dbReference type="PROSITE" id="PS50262"/>
    </source>
</evidence>
<evidence type="ECO:0000256" key="5">
    <source>
        <dbReference type="ARBA" id="ARBA00022737"/>
    </source>
</evidence>
<dbReference type="SMART" id="SM01381">
    <property type="entry name" value="7TM_GPCR_Srsx"/>
    <property type="match status" value="1"/>
</dbReference>
<dbReference type="InterPro" id="IPR002233">
    <property type="entry name" value="ADR_fam"/>
</dbReference>
<dbReference type="GO" id="GO:0004930">
    <property type="term" value="F:G protein-coupled receptor activity"/>
    <property type="evidence" value="ECO:0007669"/>
    <property type="project" value="UniProtKB-KW"/>
</dbReference>
<comment type="subcellular location">
    <subcellularLocation>
        <location evidence="1">Cell membrane</location>
        <topology evidence="1">Multi-pass membrane protein</topology>
    </subcellularLocation>
</comment>
<dbReference type="GO" id="GO:0005886">
    <property type="term" value="C:plasma membrane"/>
    <property type="evidence" value="ECO:0007669"/>
    <property type="project" value="UniProtKB-SubCell"/>
</dbReference>
<dbReference type="InterPro" id="IPR000276">
    <property type="entry name" value="GPCR_Rhodpsn"/>
</dbReference>
<feature type="domain" description="G-protein coupled receptors family 1 profile" evidence="14">
    <location>
        <begin position="783"/>
        <end position="1083"/>
    </location>
</feature>
<dbReference type="EMBL" id="JBHFQA010000016">
    <property type="protein sequence ID" value="KAL2085623.1"/>
    <property type="molecule type" value="Genomic_DNA"/>
</dbReference>
<evidence type="ECO:0000256" key="11">
    <source>
        <dbReference type="RuleBase" id="RU000688"/>
    </source>
</evidence>
<feature type="transmembrane region" description="Helical" evidence="13">
    <location>
        <begin position="1063"/>
        <end position="1083"/>
    </location>
</feature>
<feature type="transmembrane region" description="Helical" evidence="13">
    <location>
        <begin position="764"/>
        <end position="792"/>
    </location>
</feature>
<dbReference type="PROSITE" id="PS00237">
    <property type="entry name" value="G_PROTEIN_RECEP_F1_1"/>
    <property type="match status" value="1"/>
</dbReference>
<dbReference type="PRINTS" id="PR01103">
    <property type="entry name" value="ADRENERGICR"/>
</dbReference>
<dbReference type="SMART" id="SM00369">
    <property type="entry name" value="LRR_TYP"/>
    <property type="match status" value="9"/>
</dbReference>
<keyword evidence="9 11" id="KW-0675">Receptor</keyword>
<keyword evidence="2" id="KW-1003">Cell membrane</keyword>
<proteinExistence type="inferred from homology"/>
<evidence type="ECO:0000256" key="8">
    <source>
        <dbReference type="ARBA" id="ARBA00023136"/>
    </source>
</evidence>
<dbReference type="PRINTS" id="PR00237">
    <property type="entry name" value="GPCRRHODOPSN"/>
</dbReference>
<dbReference type="Pfam" id="PF00560">
    <property type="entry name" value="LRR_1"/>
    <property type="match status" value="1"/>
</dbReference>
<keyword evidence="7 11" id="KW-0297">G-protein coupled receptor</keyword>